<keyword evidence="1" id="KW-0472">Membrane</keyword>
<keyword evidence="1" id="KW-0812">Transmembrane</keyword>
<dbReference type="Proteomes" id="UP000824264">
    <property type="component" value="Unassembled WGS sequence"/>
</dbReference>
<comment type="caution">
    <text evidence="2">The sequence shown here is derived from an EMBL/GenBank/DDBJ whole genome shotgun (WGS) entry which is preliminary data.</text>
</comment>
<evidence type="ECO:0000256" key="1">
    <source>
        <dbReference type="SAM" id="Phobius"/>
    </source>
</evidence>
<gene>
    <name evidence="2" type="ORF">H9874_00315</name>
</gene>
<keyword evidence="1" id="KW-1133">Transmembrane helix</keyword>
<name>A0A9D1U7Z7_9BACT</name>
<dbReference type="AlphaFoldDB" id="A0A9D1U7Z7"/>
<protein>
    <submittedName>
        <fullName evidence="2">Uncharacterized protein</fullName>
    </submittedName>
</protein>
<sequence>MMFSFFSKLLPFLKPLTERLFTGSARRAELEAEKELAEARAFAKGRISPKYLLKYVLVAAFALFAAITLLHFLFPQHFAVSPLAELKDLIDVAAEIFGMGAGL</sequence>
<reference evidence="2" key="1">
    <citation type="journal article" date="2021" name="PeerJ">
        <title>Extensive microbial diversity within the chicken gut microbiome revealed by metagenomics and culture.</title>
        <authorList>
            <person name="Gilroy R."/>
            <person name="Ravi A."/>
            <person name="Getino M."/>
            <person name="Pursley I."/>
            <person name="Horton D.L."/>
            <person name="Alikhan N.F."/>
            <person name="Baker D."/>
            <person name="Gharbi K."/>
            <person name="Hall N."/>
            <person name="Watson M."/>
            <person name="Adriaenssens E.M."/>
            <person name="Foster-Nyarko E."/>
            <person name="Jarju S."/>
            <person name="Secka A."/>
            <person name="Antonio M."/>
            <person name="Oren A."/>
            <person name="Chaudhuri R.R."/>
            <person name="La Ragione R."/>
            <person name="Hildebrand F."/>
            <person name="Pallen M.J."/>
        </authorList>
    </citation>
    <scope>NUCLEOTIDE SEQUENCE</scope>
    <source>
        <strain evidence="2">ChiSxjej5B17-1746</strain>
    </source>
</reference>
<evidence type="ECO:0000313" key="2">
    <source>
        <dbReference type="EMBL" id="HIW77578.1"/>
    </source>
</evidence>
<evidence type="ECO:0000313" key="3">
    <source>
        <dbReference type="Proteomes" id="UP000824264"/>
    </source>
</evidence>
<organism evidence="2 3">
    <name type="scientific">Candidatus Bilophila faecipullorum</name>
    <dbReference type="NCBI Taxonomy" id="2838482"/>
    <lineage>
        <taxon>Bacteria</taxon>
        <taxon>Pseudomonadati</taxon>
        <taxon>Thermodesulfobacteriota</taxon>
        <taxon>Desulfovibrionia</taxon>
        <taxon>Desulfovibrionales</taxon>
        <taxon>Desulfovibrionaceae</taxon>
        <taxon>Bilophila</taxon>
    </lineage>
</organism>
<proteinExistence type="predicted"/>
<feature type="transmembrane region" description="Helical" evidence="1">
    <location>
        <begin position="52"/>
        <end position="74"/>
    </location>
</feature>
<accession>A0A9D1U7Z7</accession>
<dbReference type="EMBL" id="DXGI01000011">
    <property type="protein sequence ID" value="HIW77578.1"/>
    <property type="molecule type" value="Genomic_DNA"/>
</dbReference>
<reference evidence="2" key="2">
    <citation type="submission" date="2021-04" db="EMBL/GenBank/DDBJ databases">
        <authorList>
            <person name="Gilroy R."/>
        </authorList>
    </citation>
    <scope>NUCLEOTIDE SEQUENCE</scope>
    <source>
        <strain evidence="2">ChiSxjej5B17-1746</strain>
    </source>
</reference>